<evidence type="ECO:0000313" key="4">
    <source>
        <dbReference type="EMBL" id="KNB69994.1"/>
    </source>
</evidence>
<dbReference type="InterPro" id="IPR012338">
    <property type="entry name" value="Beta-lactam/transpept-like"/>
</dbReference>
<dbReference type="Pfam" id="PF00144">
    <property type="entry name" value="Beta-lactamase"/>
    <property type="match status" value="1"/>
</dbReference>
<dbReference type="AlphaFoldDB" id="A0A0K9YMP9"/>
<keyword evidence="6" id="KW-1185">Reference proteome</keyword>
<dbReference type="InterPro" id="IPR001466">
    <property type="entry name" value="Beta-lactam-related"/>
</dbReference>
<protein>
    <submittedName>
        <fullName evidence="4">Penicillin-binding protein</fullName>
    </submittedName>
</protein>
<dbReference type="InterPro" id="IPR050491">
    <property type="entry name" value="AmpC-like"/>
</dbReference>
<dbReference type="Proteomes" id="UP000036834">
    <property type="component" value="Unassembled WGS sequence"/>
</dbReference>
<dbReference type="InterPro" id="IPR021860">
    <property type="entry name" value="Peptidase_S12_Pab87-rel_C"/>
</dbReference>
<dbReference type="PANTHER" id="PTHR46825">
    <property type="entry name" value="D-ALANYL-D-ALANINE-CARBOXYPEPTIDASE/ENDOPEPTIDASE AMPH"/>
    <property type="match status" value="1"/>
</dbReference>
<feature type="domain" description="Peptidase S12 Pab87-related C-terminal" evidence="2">
    <location>
        <begin position="390"/>
        <end position="464"/>
    </location>
</feature>
<dbReference type="EMBL" id="LGIQ01000011">
    <property type="protein sequence ID" value="KNB69994.1"/>
    <property type="molecule type" value="Genomic_DNA"/>
</dbReference>
<dbReference type="Gene3D" id="3.40.710.10">
    <property type="entry name" value="DD-peptidase/beta-lactamase superfamily"/>
    <property type="match status" value="1"/>
</dbReference>
<dbReference type="STRING" id="54915.ADS79_29675"/>
<sequence>MENKRWQKQFAEAAQPHIDKCGVPGVYVGLNKDGQSIYRHGFGYRDKEKQWEITPDTVMGVASITKSFTCAAIMQLQEAGKLRVHDPVLTYLPEFRTPDQACTEKMTLHHFMTHTSGLPLLPTDYLAIKGLPDGNIEDGDHPIHKQIKKEDQKWVHTYEDFMEVIKRTDFQLVGQPGARFNYSNDAYSLLGAIIERVSGKTYETYVKEHILQPAGMQNSSFDLQDLQHYQEVTTIYRLKNEAGGMEVYPDPKWEEGPVVLASGHLNSTVNDMLRYAELYRTGGLVGKERILSKESVAQMTHPHVQMGYGQYYGYGLIITPNYYGATKLEHSGGLKGVASQLVMIPERGITGIAMANLAETPIIELLNYAVHSLENRPAASPSVPFPAECSVNEAQLRQYTGTYRAGANHDRQVMMEQGALMLALGGNMVPLRPIGDDYFVMKLDEEEQAIRFQRDESGNVSGFSAGVLYLVKLTDESVNDGKEV</sequence>
<gene>
    <name evidence="4" type="ORF">ADS79_29675</name>
    <name evidence="3" type="ORF">BRE01_23390</name>
</gene>
<dbReference type="PATRIC" id="fig|54915.3.peg.5154"/>
<reference evidence="3 6" key="3">
    <citation type="submission" date="2019-06" db="EMBL/GenBank/DDBJ databases">
        <title>Whole genome shotgun sequence of Brevibacillus reuszeri NBRC 15719.</title>
        <authorList>
            <person name="Hosoyama A."/>
            <person name="Uohara A."/>
            <person name="Ohji S."/>
            <person name="Ichikawa N."/>
        </authorList>
    </citation>
    <scope>NUCLEOTIDE SEQUENCE [LARGE SCALE GENOMIC DNA]</scope>
    <source>
        <strain evidence="3 6">NBRC 15719</strain>
    </source>
</reference>
<dbReference type="PANTHER" id="PTHR46825:SF9">
    <property type="entry name" value="BETA-LACTAMASE-RELATED DOMAIN-CONTAINING PROTEIN"/>
    <property type="match status" value="1"/>
</dbReference>
<organism evidence="4 5">
    <name type="scientific">Brevibacillus reuszeri</name>
    <dbReference type="NCBI Taxonomy" id="54915"/>
    <lineage>
        <taxon>Bacteria</taxon>
        <taxon>Bacillati</taxon>
        <taxon>Bacillota</taxon>
        <taxon>Bacilli</taxon>
        <taxon>Bacillales</taxon>
        <taxon>Paenibacillaceae</taxon>
        <taxon>Brevibacillus</taxon>
    </lineage>
</organism>
<dbReference type="EMBL" id="BJON01000009">
    <property type="protein sequence ID" value="GED68637.1"/>
    <property type="molecule type" value="Genomic_DNA"/>
</dbReference>
<evidence type="ECO:0000259" key="1">
    <source>
        <dbReference type="Pfam" id="PF00144"/>
    </source>
</evidence>
<dbReference type="Proteomes" id="UP000319578">
    <property type="component" value="Unassembled WGS sequence"/>
</dbReference>
<reference evidence="5" key="1">
    <citation type="submission" date="2015-07" db="EMBL/GenBank/DDBJ databases">
        <title>Genome sequencing project for genomic taxonomy and phylogenomics of Bacillus-like bacteria.</title>
        <authorList>
            <person name="Liu B."/>
            <person name="Wang J."/>
            <person name="Zhu Y."/>
            <person name="Liu G."/>
            <person name="Chen Q."/>
            <person name="Chen Z."/>
            <person name="Lan J."/>
            <person name="Che J."/>
            <person name="Ge C."/>
            <person name="Shi H."/>
            <person name="Pan Z."/>
            <person name="Liu X."/>
        </authorList>
    </citation>
    <scope>NUCLEOTIDE SEQUENCE [LARGE SCALE GENOMIC DNA]</scope>
    <source>
        <strain evidence="5">DSM 9887</strain>
    </source>
</reference>
<feature type="domain" description="Beta-lactamase-related" evidence="1">
    <location>
        <begin position="11"/>
        <end position="360"/>
    </location>
</feature>
<name>A0A0K9YMP9_9BACL</name>
<dbReference type="RefSeq" id="WP_049742036.1">
    <property type="nucleotide sequence ID" value="NZ_BJON01000009.1"/>
</dbReference>
<accession>A0A0K9YMP9</accession>
<comment type="caution">
    <text evidence="4">The sequence shown here is derived from an EMBL/GenBank/DDBJ whole genome shotgun (WGS) entry which is preliminary data.</text>
</comment>
<evidence type="ECO:0000259" key="2">
    <source>
        <dbReference type="Pfam" id="PF11954"/>
    </source>
</evidence>
<dbReference type="Pfam" id="PF11954">
    <property type="entry name" value="DUF3471"/>
    <property type="match status" value="1"/>
</dbReference>
<proteinExistence type="predicted"/>
<evidence type="ECO:0000313" key="6">
    <source>
        <dbReference type="Proteomes" id="UP000319578"/>
    </source>
</evidence>
<evidence type="ECO:0000313" key="3">
    <source>
        <dbReference type="EMBL" id="GED68637.1"/>
    </source>
</evidence>
<dbReference type="SUPFAM" id="SSF56601">
    <property type="entry name" value="beta-lactamase/transpeptidase-like"/>
    <property type="match status" value="1"/>
</dbReference>
<reference evidence="4" key="2">
    <citation type="submission" date="2015-07" db="EMBL/GenBank/DDBJ databases">
        <title>MeaNS - Measles Nucleotide Surveillance Program.</title>
        <authorList>
            <person name="Tran T."/>
            <person name="Druce J."/>
        </authorList>
    </citation>
    <scope>NUCLEOTIDE SEQUENCE</scope>
    <source>
        <strain evidence="4">DSM 9887</strain>
    </source>
</reference>
<evidence type="ECO:0000313" key="5">
    <source>
        <dbReference type="Proteomes" id="UP000036834"/>
    </source>
</evidence>